<comment type="caution">
    <text evidence="3">The sequence shown here is derived from an EMBL/GenBank/DDBJ whole genome shotgun (WGS) entry which is preliminary data.</text>
</comment>
<feature type="compositionally biased region" description="Gly residues" evidence="1">
    <location>
        <begin position="36"/>
        <end position="50"/>
    </location>
</feature>
<feature type="chain" id="PRO_5029637685" evidence="2">
    <location>
        <begin position="19"/>
        <end position="521"/>
    </location>
</feature>
<sequence length="521" mass="57267">MRLFYPYLLLLLAGLASCKPSVETFYPIGTTPPGSTTGGGSVTQPGGGSTSTGTTPPQTGQPPINVPGGGGGNSGTGWTSVFNPNLPAPPAAPGVPRLVILSNAKVRVGVDLVAGGAITFLTDGPRGINMVNNFDLGRQLQTSLYSGPIPYVQNGKQPAFVWRNLGWNPVQTGDMHNNPAQVIGYQQLDSNRIYVKTIPLVWPLFNEPAECVMEHWLTLRDNVVNVRSRTQVNRRDTTQYEARAQEVPCAYLNAPFNQIVTYTGAQPFTNAATVNLSAEKDMAVRQATENWTALLDKNGRGLGLHVPNQFRFVTGFLGSSSTGTEFDDPTSYQAATPLVVMDHNTVYEYEYNLIIGTVADIRAFVYAQPRPETKPNFRFTNSRQGWHYYNTTDAGWPIQNELVVRWNRADLNKSAFSLKSPRVFWRAADLNKIYVQAAFTTAARTARFNWLKPGDGDFVGTPDRVVDFPIIGDGQMRTYEIDLTNRSGWDGLIYQIQLEATPGGENPNDKIRLRSVTAERP</sequence>
<evidence type="ECO:0000313" key="3">
    <source>
        <dbReference type="EMBL" id="KAB7731805.1"/>
    </source>
</evidence>
<dbReference type="PROSITE" id="PS51257">
    <property type="entry name" value="PROKAR_LIPOPROTEIN"/>
    <property type="match status" value="1"/>
</dbReference>
<gene>
    <name evidence="3" type="ORF">F5984_06150</name>
</gene>
<dbReference type="EMBL" id="WELI01000002">
    <property type="protein sequence ID" value="KAB7731805.1"/>
    <property type="molecule type" value="Genomic_DNA"/>
</dbReference>
<evidence type="ECO:0000256" key="2">
    <source>
        <dbReference type="SAM" id="SignalP"/>
    </source>
</evidence>
<feature type="signal peptide" evidence="2">
    <location>
        <begin position="1"/>
        <end position="18"/>
    </location>
</feature>
<feature type="region of interest" description="Disordered" evidence="1">
    <location>
        <begin position="29"/>
        <end position="82"/>
    </location>
</feature>
<dbReference type="AlphaFoldDB" id="A0A7J5U442"/>
<name>A0A7J5U442_9BACT</name>
<evidence type="ECO:0000256" key="1">
    <source>
        <dbReference type="SAM" id="MobiDB-lite"/>
    </source>
</evidence>
<evidence type="ECO:0000313" key="4">
    <source>
        <dbReference type="Proteomes" id="UP000488299"/>
    </source>
</evidence>
<dbReference type="Proteomes" id="UP000488299">
    <property type="component" value="Unassembled WGS sequence"/>
</dbReference>
<reference evidence="3 4" key="1">
    <citation type="submission" date="2019-10" db="EMBL/GenBank/DDBJ databases">
        <title>Rudanella paleaurantiibacter sp. nov., isolated from sludge.</title>
        <authorList>
            <person name="Xu S.Q."/>
        </authorList>
    </citation>
    <scope>NUCLEOTIDE SEQUENCE [LARGE SCALE GENOMIC DNA]</scope>
    <source>
        <strain evidence="3 4">HX-22-17</strain>
    </source>
</reference>
<dbReference type="RefSeq" id="WP_152123397.1">
    <property type="nucleotide sequence ID" value="NZ_WELI01000002.1"/>
</dbReference>
<proteinExistence type="predicted"/>
<keyword evidence="2" id="KW-0732">Signal</keyword>
<accession>A0A7J5U442</accession>
<organism evidence="3 4">
    <name type="scientific">Rudanella paleaurantiibacter</name>
    <dbReference type="NCBI Taxonomy" id="2614655"/>
    <lineage>
        <taxon>Bacteria</taxon>
        <taxon>Pseudomonadati</taxon>
        <taxon>Bacteroidota</taxon>
        <taxon>Cytophagia</taxon>
        <taxon>Cytophagales</taxon>
        <taxon>Cytophagaceae</taxon>
        <taxon>Rudanella</taxon>
    </lineage>
</organism>
<feature type="compositionally biased region" description="Low complexity" evidence="1">
    <location>
        <begin position="51"/>
        <end position="63"/>
    </location>
</feature>
<protein>
    <submittedName>
        <fullName evidence="3">Uncharacterized protein</fullName>
    </submittedName>
</protein>
<keyword evidence="4" id="KW-1185">Reference proteome</keyword>